<dbReference type="Proteomes" id="UP001151760">
    <property type="component" value="Unassembled WGS sequence"/>
</dbReference>
<evidence type="ECO:0000313" key="1">
    <source>
        <dbReference type="EMBL" id="GJU03622.1"/>
    </source>
</evidence>
<reference evidence="1" key="1">
    <citation type="journal article" date="2022" name="Int. J. Mol. Sci.">
        <title>Draft Genome of Tanacetum Coccineum: Genomic Comparison of Closely Related Tanacetum-Family Plants.</title>
        <authorList>
            <person name="Yamashiro T."/>
            <person name="Shiraishi A."/>
            <person name="Nakayama K."/>
            <person name="Satake H."/>
        </authorList>
    </citation>
    <scope>NUCLEOTIDE SEQUENCE</scope>
</reference>
<gene>
    <name evidence="1" type="ORF">Tco_1113960</name>
</gene>
<reference evidence="1" key="2">
    <citation type="submission" date="2022-01" db="EMBL/GenBank/DDBJ databases">
        <authorList>
            <person name="Yamashiro T."/>
            <person name="Shiraishi A."/>
            <person name="Satake H."/>
            <person name="Nakayama K."/>
        </authorList>
    </citation>
    <scope>NUCLEOTIDE SEQUENCE</scope>
</reference>
<accession>A0ABQ5ITR5</accession>
<dbReference type="EMBL" id="BQNB010021172">
    <property type="protein sequence ID" value="GJU03622.1"/>
    <property type="molecule type" value="Genomic_DNA"/>
</dbReference>
<comment type="caution">
    <text evidence="1">The sequence shown here is derived from an EMBL/GenBank/DDBJ whole genome shotgun (WGS) entry which is preliminary data.</text>
</comment>
<protein>
    <submittedName>
        <fullName evidence="1">Uncharacterized protein</fullName>
    </submittedName>
</protein>
<keyword evidence="2" id="KW-1185">Reference proteome</keyword>
<organism evidence="1 2">
    <name type="scientific">Tanacetum coccineum</name>
    <dbReference type="NCBI Taxonomy" id="301880"/>
    <lineage>
        <taxon>Eukaryota</taxon>
        <taxon>Viridiplantae</taxon>
        <taxon>Streptophyta</taxon>
        <taxon>Embryophyta</taxon>
        <taxon>Tracheophyta</taxon>
        <taxon>Spermatophyta</taxon>
        <taxon>Magnoliopsida</taxon>
        <taxon>eudicotyledons</taxon>
        <taxon>Gunneridae</taxon>
        <taxon>Pentapetalae</taxon>
        <taxon>asterids</taxon>
        <taxon>campanulids</taxon>
        <taxon>Asterales</taxon>
        <taxon>Asteraceae</taxon>
        <taxon>Asteroideae</taxon>
        <taxon>Anthemideae</taxon>
        <taxon>Anthemidinae</taxon>
        <taxon>Tanacetum</taxon>
    </lineage>
</organism>
<proteinExistence type="predicted"/>
<name>A0ABQ5ITR5_9ASTR</name>
<evidence type="ECO:0000313" key="2">
    <source>
        <dbReference type="Proteomes" id="UP001151760"/>
    </source>
</evidence>
<sequence>MMLLLGFEFTPRTSSIRISSPAKVLLKPSSSPSTKTISPAPNGYDPNHLGVRFRLGGEQNEISLLELGWRIGLYSERKSRESVTLSGLRKGLGFWPTIRDDGFNVGNTKVAAIRDPRVKLAHRCIATTIAGKKERTHRVIEIDLFYLYCIYSDEVICNIPYWLAKYMVRMREKSLIYGGMFVTWIAQSYGLLTNEMMGALSVEPSPHVFKKKSLISVGVVMELHNRGCFWPAARDAIKEDDEGDEAAGGDAGLMRSLQDFNKKFYNSLGRVPNRCISSIGKTRGLLSFSRGIGWEGLITV</sequence>